<dbReference type="KEGG" id="hazt:125178936"/>
<accession>A0A979FTN4</accession>
<name>A0A979FTN4_HYAAZ</name>
<dbReference type="GeneID" id="125178936"/>
<reference evidence="4" key="1">
    <citation type="submission" date="2025-08" db="UniProtKB">
        <authorList>
            <consortium name="RefSeq"/>
        </authorList>
    </citation>
    <scope>IDENTIFICATION</scope>
</reference>
<dbReference type="OrthoDB" id="26278at2759"/>
<evidence type="ECO:0000259" key="2">
    <source>
        <dbReference type="Pfam" id="PF09794"/>
    </source>
</evidence>
<protein>
    <submittedName>
        <fullName evidence="4">Late secretory pathway protein AVL9 homolog</fullName>
    </submittedName>
</protein>
<evidence type="ECO:0000313" key="3">
    <source>
        <dbReference type="Proteomes" id="UP000694843"/>
    </source>
</evidence>
<dbReference type="AlphaFoldDB" id="A0A979FTN4"/>
<proteinExistence type="predicted"/>
<feature type="domain" description="AVL9/DENND6" evidence="2">
    <location>
        <begin position="2"/>
        <end position="91"/>
    </location>
</feature>
<dbReference type="Proteomes" id="UP000694843">
    <property type="component" value="Unplaced"/>
</dbReference>
<dbReference type="Pfam" id="PF09794">
    <property type="entry name" value="Avl9"/>
    <property type="match status" value="1"/>
</dbReference>
<feature type="compositionally biased region" description="Low complexity" evidence="1">
    <location>
        <begin position="40"/>
        <end position="52"/>
    </location>
</feature>
<organism evidence="3 4">
    <name type="scientific">Hyalella azteca</name>
    <name type="common">Amphipod</name>
    <dbReference type="NCBI Taxonomy" id="294128"/>
    <lineage>
        <taxon>Eukaryota</taxon>
        <taxon>Metazoa</taxon>
        <taxon>Ecdysozoa</taxon>
        <taxon>Arthropoda</taxon>
        <taxon>Crustacea</taxon>
        <taxon>Multicrustacea</taxon>
        <taxon>Malacostraca</taxon>
        <taxon>Eumalacostraca</taxon>
        <taxon>Peracarida</taxon>
        <taxon>Amphipoda</taxon>
        <taxon>Senticaudata</taxon>
        <taxon>Talitrida</taxon>
        <taxon>Talitroidea</taxon>
        <taxon>Hyalellidae</taxon>
        <taxon>Hyalella</taxon>
    </lineage>
</organism>
<dbReference type="RefSeq" id="XP_047739796.1">
    <property type="nucleotide sequence ID" value="XM_047883840.1"/>
</dbReference>
<evidence type="ECO:0000256" key="1">
    <source>
        <dbReference type="SAM" id="MobiDB-lite"/>
    </source>
</evidence>
<dbReference type="InterPro" id="IPR018307">
    <property type="entry name" value="ABL9/DENND6_dom"/>
</dbReference>
<evidence type="ECO:0000313" key="4">
    <source>
        <dbReference type="RefSeq" id="XP_047739796.1"/>
    </source>
</evidence>
<gene>
    <name evidence="4" type="primary">LOC125178936</name>
</gene>
<sequence length="97" mass="10736">MDPELRRQLSLSTEDLRFADNIVRQVESLMASTDLGGECPPHSSSHSNGPSSMSLVIPTPLDVWVEGVGWSGGEEWLRHQFRVYLLTMLRTSLLPGG</sequence>
<keyword evidence="3" id="KW-1185">Reference proteome</keyword>
<feature type="region of interest" description="Disordered" evidence="1">
    <location>
        <begin position="33"/>
        <end position="52"/>
    </location>
</feature>